<dbReference type="Gene3D" id="3.40.50.11350">
    <property type="match status" value="1"/>
</dbReference>
<feature type="transmembrane region" description="Helical" evidence="2">
    <location>
        <begin position="82"/>
        <end position="101"/>
    </location>
</feature>
<sequence length="610" mass="67977">MLGQATQTFKKMHARRNPNNLTVGSTASYSQLSPSITSATLLSPGLASRRGLLSPSPPPSPSLPSLIPRHGKKTSPASHTRLVKRLLISCCGVAILMWLIIRRIYANHQQASEYAEDPGEWEMVGGNLLPEEPSAVIVQDTKGKPRWTVSIPAKYEFPLQPQHYRDICTQSMEMSKQLQEEAQANSGIARRMLGYYQKDQYYIDIGDAEAQALLPHSTVTGERPKGFVDDSAIANKESTDGEKVCDKTLTFVMETNDAGFGNTLLRLWMSYGLAMAENRTFFIDDTRWPYGKYSTFFLPPPAAGCRPPPPTQMTPCPHTARHLVVSGATVTSAFGHAFTEEWEDPTKQYVQRQHKIFALLRTGYEALFKLRADDATYVLDRAHTLYGPITQEGGISIGIHVRRGDKHPYEFQYQKDYIPLDRYMDTARDLYIERIENANTKAKRQQSVEASTLFARHTSSKLVLASDDPTVYESGELGPNSVRAQDRIVLATKAALEAAQGKKNPWIDEITGWEGGFYRDVFFSLGQPSKDAQVVHDPANVPEAARSLRELVGRAYLMDLAVVGKADTVVCTVSSVGCRILAVMMGWESAFGEKNWVNVDGEFDWRGIVW</sequence>
<keyword evidence="2" id="KW-0472">Membrane</keyword>
<dbReference type="AlphaFoldDB" id="A0A6A5UK42"/>
<dbReference type="OrthoDB" id="2392789at2759"/>
<evidence type="ECO:0000256" key="1">
    <source>
        <dbReference type="SAM" id="MobiDB-lite"/>
    </source>
</evidence>
<dbReference type="GO" id="GO:0046921">
    <property type="term" value="F:alpha-(1-&gt;6)-fucosyltransferase activity"/>
    <property type="evidence" value="ECO:0007669"/>
    <property type="project" value="TreeGrafter"/>
</dbReference>
<gene>
    <name evidence="3" type="ORF">BU23DRAFT_490909</name>
</gene>
<reference evidence="3" key="1">
    <citation type="journal article" date="2020" name="Stud. Mycol.">
        <title>101 Dothideomycetes genomes: a test case for predicting lifestyles and emergence of pathogens.</title>
        <authorList>
            <person name="Haridas S."/>
            <person name="Albert R."/>
            <person name="Binder M."/>
            <person name="Bloem J."/>
            <person name="Labutti K."/>
            <person name="Salamov A."/>
            <person name="Andreopoulos B."/>
            <person name="Baker S."/>
            <person name="Barry K."/>
            <person name="Bills G."/>
            <person name="Bluhm B."/>
            <person name="Cannon C."/>
            <person name="Castanera R."/>
            <person name="Culley D."/>
            <person name="Daum C."/>
            <person name="Ezra D."/>
            <person name="Gonzalez J."/>
            <person name="Henrissat B."/>
            <person name="Kuo A."/>
            <person name="Liang C."/>
            <person name="Lipzen A."/>
            <person name="Lutzoni F."/>
            <person name="Magnuson J."/>
            <person name="Mondo S."/>
            <person name="Nolan M."/>
            <person name="Ohm R."/>
            <person name="Pangilinan J."/>
            <person name="Park H.-J."/>
            <person name="Ramirez L."/>
            <person name="Alfaro M."/>
            <person name="Sun H."/>
            <person name="Tritt A."/>
            <person name="Yoshinaga Y."/>
            <person name="Zwiers L.-H."/>
            <person name="Turgeon B."/>
            <person name="Goodwin S."/>
            <person name="Spatafora J."/>
            <person name="Crous P."/>
            <person name="Grigoriev I."/>
        </authorList>
    </citation>
    <scope>NUCLEOTIDE SEQUENCE</scope>
    <source>
        <strain evidence="3">CBS 107.79</strain>
    </source>
</reference>
<evidence type="ECO:0000313" key="4">
    <source>
        <dbReference type="Proteomes" id="UP000800036"/>
    </source>
</evidence>
<keyword evidence="2" id="KW-1133">Transmembrane helix</keyword>
<dbReference type="PANTHER" id="PTHR13132:SF29">
    <property type="entry name" value="ALPHA-(1,6)-FUCOSYLTRANSFERASE"/>
    <property type="match status" value="1"/>
</dbReference>
<organism evidence="3 4">
    <name type="scientific">Bimuria novae-zelandiae CBS 107.79</name>
    <dbReference type="NCBI Taxonomy" id="1447943"/>
    <lineage>
        <taxon>Eukaryota</taxon>
        <taxon>Fungi</taxon>
        <taxon>Dikarya</taxon>
        <taxon>Ascomycota</taxon>
        <taxon>Pezizomycotina</taxon>
        <taxon>Dothideomycetes</taxon>
        <taxon>Pleosporomycetidae</taxon>
        <taxon>Pleosporales</taxon>
        <taxon>Massarineae</taxon>
        <taxon>Didymosphaeriaceae</taxon>
        <taxon>Bimuria</taxon>
    </lineage>
</organism>
<proteinExistence type="predicted"/>
<evidence type="ECO:0000313" key="3">
    <source>
        <dbReference type="EMBL" id="KAF1965034.1"/>
    </source>
</evidence>
<feature type="region of interest" description="Disordered" evidence="1">
    <location>
        <begin position="47"/>
        <end position="78"/>
    </location>
</feature>
<dbReference type="Proteomes" id="UP000800036">
    <property type="component" value="Unassembled WGS sequence"/>
</dbReference>
<dbReference type="EMBL" id="ML976772">
    <property type="protein sequence ID" value="KAF1965034.1"/>
    <property type="molecule type" value="Genomic_DNA"/>
</dbReference>
<protein>
    <submittedName>
        <fullName evidence="3">Uncharacterized protein</fullName>
    </submittedName>
</protein>
<dbReference type="GO" id="GO:0006487">
    <property type="term" value="P:protein N-linked glycosylation"/>
    <property type="evidence" value="ECO:0007669"/>
    <property type="project" value="TreeGrafter"/>
</dbReference>
<evidence type="ECO:0000256" key="2">
    <source>
        <dbReference type="SAM" id="Phobius"/>
    </source>
</evidence>
<name>A0A6A5UK42_9PLEO</name>
<accession>A0A6A5UK42</accession>
<feature type="region of interest" description="Disordered" evidence="1">
    <location>
        <begin position="1"/>
        <end position="26"/>
    </location>
</feature>
<feature type="compositionally biased region" description="Polar residues" evidence="1">
    <location>
        <begin position="17"/>
        <end position="26"/>
    </location>
</feature>
<keyword evidence="4" id="KW-1185">Reference proteome</keyword>
<keyword evidence="2" id="KW-0812">Transmembrane</keyword>
<dbReference type="PANTHER" id="PTHR13132">
    <property type="entry name" value="ALPHA- 1,6 -FUCOSYLTRANSFERASE"/>
    <property type="match status" value="1"/>
</dbReference>